<dbReference type="OrthoDB" id="9804695at2"/>
<evidence type="ECO:0000259" key="1">
    <source>
        <dbReference type="SMART" id="SM00881"/>
    </source>
</evidence>
<evidence type="ECO:0000313" key="2">
    <source>
        <dbReference type="EMBL" id="TQV67417.1"/>
    </source>
</evidence>
<organism evidence="2 3">
    <name type="scientific">Aliiroseovarius halocynthiae</name>
    <dbReference type="NCBI Taxonomy" id="985055"/>
    <lineage>
        <taxon>Bacteria</taxon>
        <taxon>Pseudomonadati</taxon>
        <taxon>Pseudomonadota</taxon>
        <taxon>Alphaproteobacteria</taxon>
        <taxon>Rhodobacterales</taxon>
        <taxon>Paracoccaceae</taxon>
        <taxon>Aliiroseovarius</taxon>
    </lineage>
</organism>
<feature type="domain" description="CoA-binding" evidence="1">
    <location>
        <begin position="13"/>
        <end position="110"/>
    </location>
</feature>
<name>A0A545SR21_9RHOB</name>
<proteinExistence type="predicted"/>
<dbReference type="Pfam" id="PF13380">
    <property type="entry name" value="CoA_binding_2"/>
    <property type="match status" value="1"/>
</dbReference>
<keyword evidence="3" id="KW-1185">Reference proteome</keyword>
<gene>
    <name evidence="2" type="ORF">FIL88_09325</name>
</gene>
<dbReference type="InterPro" id="IPR003781">
    <property type="entry name" value="CoA-bd"/>
</dbReference>
<dbReference type="SMART" id="SM00881">
    <property type="entry name" value="CoA_binding"/>
    <property type="match status" value="1"/>
</dbReference>
<dbReference type="SUPFAM" id="SSF51735">
    <property type="entry name" value="NAD(P)-binding Rossmann-fold domains"/>
    <property type="match status" value="1"/>
</dbReference>
<dbReference type="EMBL" id="VICH01000006">
    <property type="protein sequence ID" value="TQV67417.1"/>
    <property type="molecule type" value="Genomic_DNA"/>
</dbReference>
<reference evidence="2 3" key="1">
    <citation type="submission" date="2019-06" db="EMBL/GenBank/DDBJ databases">
        <title>A novel species of marine bacteria.</title>
        <authorList>
            <person name="Wang Y."/>
        </authorList>
    </citation>
    <scope>NUCLEOTIDE SEQUENCE [LARGE SCALE GENOMIC DNA]</scope>
    <source>
        <strain evidence="2 3">MA1-10</strain>
    </source>
</reference>
<protein>
    <submittedName>
        <fullName evidence="2">CoA-binding protein</fullName>
    </submittedName>
</protein>
<sequence>MSQTDIDTRLIQILTTTRVIGLVGLSHKPERASFRVARFLASKGYRVIGVNPGLAGQEMFGETVVASVEDLPAETDMIDLFRRSDAIEPIVDAALEALPNLRTVWMQLEIYNAPARTKAEARGIEVVENRCPAIEYPRLIGADALVG</sequence>
<dbReference type="Proteomes" id="UP000315816">
    <property type="component" value="Unassembled WGS sequence"/>
</dbReference>
<comment type="caution">
    <text evidence="2">The sequence shown here is derived from an EMBL/GenBank/DDBJ whole genome shotgun (WGS) entry which is preliminary data.</text>
</comment>
<dbReference type="AlphaFoldDB" id="A0A545SR21"/>
<dbReference type="RefSeq" id="WP_142853581.1">
    <property type="nucleotide sequence ID" value="NZ_FXWW01000002.1"/>
</dbReference>
<dbReference type="InterPro" id="IPR036291">
    <property type="entry name" value="NAD(P)-bd_dom_sf"/>
</dbReference>
<dbReference type="Gene3D" id="3.40.50.720">
    <property type="entry name" value="NAD(P)-binding Rossmann-like Domain"/>
    <property type="match status" value="1"/>
</dbReference>
<dbReference type="PANTHER" id="PTHR33303:SF2">
    <property type="entry name" value="COA-BINDING DOMAIN-CONTAINING PROTEIN"/>
    <property type="match status" value="1"/>
</dbReference>
<evidence type="ECO:0000313" key="3">
    <source>
        <dbReference type="Proteomes" id="UP000315816"/>
    </source>
</evidence>
<accession>A0A545SR21</accession>
<dbReference type="PANTHER" id="PTHR33303">
    <property type="entry name" value="CYTOPLASMIC PROTEIN-RELATED"/>
    <property type="match status" value="1"/>
</dbReference>